<protein>
    <submittedName>
        <fullName evidence="1">Uncharacterized protein</fullName>
    </submittedName>
</protein>
<proteinExistence type="predicted"/>
<reference evidence="2" key="1">
    <citation type="journal article" date="2023" name="G3 (Bethesda)">
        <title>Genome assembly and association tests identify interacting loci associated with vigor, precocity, and sex in interspecific pistachio rootstocks.</title>
        <authorList>
            <person name="Palmer W."/>
            <person name="Jacygrad E."/>
            <person name="Sagayaradj S."/>
            <person name="Cavanaugh K."/>
            <person name="Han R."/>
            <person name="Bertier L."/>
            <person name="Beede B."/>
            <person name="Kafkas S."/>
            <person name="Golino D."/>
            <person name="Preece J."/>
            <person name="Michelmore R."/>
        </authorList>
    </citation>
    <scope>NUCLEOTIDE SEQUENCE [LARGE SCALE GENOMIC DNA]</scope>
</reference>
<organism evidence="1 2">
    <name type="scientific">Pistacia integerrima</name>
    <dbReference type="NCBI Taxonomy" id="434235"/>
    <lineage>
        <taxon>Eukaryota</taxon>
        <taxon>Viridiplantae</taxon>
        <taxon>Streptophyta</taxon>
        <taxon>Embryophyta</taxon>
        <taxon>Tracheophyta</taxon>
        <taxon>Spermatophyta</taxon>
        <taxon>Magnoliopsida</taxon>
        <taxon>eudicotyledons</taxon>
        <taxon>Gunneridae</taxon>
        <taxon>Pentapetalae</taxon>
        <taxon>rosids</taxon>
        <taxon>malvids</taxon>
        <taxon>Sapindales</taxon>
        <taxon>Anacardiaceae</taxon>
        <taxon>Pistacia</taxon>
    </lineage>
</organism>
<evidence type="ECO:0000313" key="2">
    <source>
        <dbReference type="Proteomes" id="UP001163603"/>
    </source>
</evidence>
<keyword evidence="2" id="KW-1185">Reference proteome</keyword>
<accession>A0ACC0ZBP0</accession>
<name>A0ACC0ZBP0_9ROSI</name>
<comment type="caution">
    <text evidence="1">The sequence shown here is derived from an EMBL/GenBank/DDBJ whole genome shotgun (WGS) entry which is preliminary data.</text>
</comment>
<sequence length="121" mass="14185">MSRYVCCAGYMPCSGKCYESSCTELCLGTEVWVLFVSAVALFFMVYVLSFLVKTQLWNLWLQDMPTFFSYSFYFKKENIGFVCSAFSIHRMPSPKSSLFNEMMNLTCFDVKLIRYKLPWQL</sequence>
<dbReference type="EMBL" id="CM047737">
    <property type="protein sequence ID" value="KAJ0048890.1"/>
    <property type="molecule type" value="Genomic_DNA"/>
</dbReference>
<gene>
    <name evidence="1" type="ORF">Pint_15125</name>
</gene>
<dbReference type="Proteomes" id="UP001163603">
    <property type="component" value="Chromosome 2"/>
</dbReference>
<evidence type="ECO:0000313" key="1">
    <source>
        <dbReference type="EMBL" id="KAJ0048890.1"/>
    </source>
</evidence>